<organism evidence="3">
    <name type="scientific">Volvox carteri f. nagariensis</name>
    <dbReference type="NCBI Taxonomy" id="3068"/>
    <lineage>
        <taxon>Eukaryota</taxon>
        <taxon>Viridiplantae</taxon>
        <taxon>Chlorophyta</taxon>
        <taxon>core chlorophytes</taxon>
        <taxon>Chlorophyceae</taxon>
        <taxon>CS clade</taxon>
        <taxon>Chlamydomonadales</taxon>
        <taxon>Volvocaceae</taxon>
        <taxon>Volvox</taxon>
    </lineage>
</organism>
<dbReference type="GeneID" id="9614676"/>
<dbReference type="RefSeq" id="XP_002959720.1">
    <property type="nucleotide sequence ID" value="XM_002959674.1"/>
</dbReference>
<reference evidence="2 3" key="1">
    <citation type="journal article" date="2010" name="Science">
        <title>Genomic analysis of organismal complexity in the multicellular green alga Volvox carteri.</title>
        <authorList>
            <person name="Prochnik S.E."/>
            <person name="Umen J."/>
            <person name="Nedelcu A.M."/>
            <person name="Hallmann A."/>
            <person name="Miller S.M."/>
            <person name="Nishii I."/>
            <person name="Ferris P."/>
            <person name="Kuo A."/>
            <person name="Mitros T."/>
            <person name="Fritz-Laylin L.K."/>
            <person name="Hellsten U."/>
            <person name="Chapman J."/>
            <person name="Simakov O."/>
            <person name="Rensing S.A."/>
            <person name="Terry A."/>
            <person name="Pangilinan J."/>
            <person name="Kapitonov V."/>
            <person name="Jurka J."/>
            <person name="Salamov A."/>
            <person name="Shapiro H."/>
            <person name="Schmutz J."/>
            <person name="Grimwood J."/>
            <person name="Lindquist E."/>
            <person name="Lucas S."/>
            <person name="Grigoriev I.V."/>
            <person name="Schmitt R."/>
            <person name="Kirk D."/>
            <person name="Rokhsar D.S."/>
        </authorList>
    </citation>
    <scope>NUCLEOTIDE SEQUENCE [LARGE SCALE GENOMIC DNA]</scope>
    <source>
        <strain evidence="3">f. Nagariensis / Eve</strain>
    </source>
</reference>
<feature type="compositionally biased region" description="Basic and acidic residues" evidence="1">
    <location>
        <begin position="102"/>
        <end position="115"/>
    </location>
</feature>
<dbReference type="Proteomes" id="UP000001058">
    <property type="component" value="Unassembled WGS sequence"/>
</dbReference>
<evidence type="ECO:0000313" key="2">
    <source>
        <dbReference type="EMBL" id="EFJ39215.1"/>
    </source>
</evidence>
<protein>
    <recommendedName>
        <fullName evidence="4">BTB domain-containing protein</fullName>
    </recommendedName>
</protein>
<sequence>MYTGELYMPDELLRTAVLLADRLLMPQDCMGQLQKWLLAKVTPGSVLSDLLWAEQHGMTSLLPQLKLRLLWQRKSVVLGEEDLRQLIVRCPCLEEEEEEEENTKANEKEVKAKAVEDDDEGSPPIENIQPEAAPDNGTEPGPSGDNRDAGAGAALPAVHQGMWQALLDDNDKELQRYTAADGHLVYLQECDLVGKTKGCFLVGACKKEDIKPEALGAGLLLGDLDDKTADGCTDLLVIGRAMAVIKDLGTVHIPPTGQSFALNDRPLRLFQKVRWPIVGLLAVKGKMTAVQWAMRTTGLSKKQLDAVDLE</sequence>
<dbReference type="InParanoid" id="D8UM34"/>
<proteinExistence type="predicted"/>
<evidence type="ECO:0000313" key="3">
    <source>
        <dbReference type="Proteomes" id="UP000001058"/>
    </source>
</evidence>
<dbReference type="OrthoDB" id="557118at2759"/>
<evidence type="ECO:0000256" key="1">
    <source>
        <dbReference type="SAM" id="MobiDB-lite"/>
    </source>
</evidence>
<evidence type="ECO:0008006" key="4">
    <source>
        <dbReference type="Google" id="ProtNLM"/>
    </source>
</evidence>
<dbReference type="KEGG" id="vcn:VOLCADRAFT_108727"/>
<dbReference type="AlphaFoldDB" id="D8UM34"/>
<feature type="region of interest" description="Disordered" evidence="1">
    <location>
        <begin position="94"/>
        <end position="152"/>
    </location>
</feature>
<dbReference type="EMBL" id="GL378829">
    <property type="protein sequence ID" value="EFJ39215.1"/>
    <property type="molecule type" value="Genomic_DNA"/>
</dbReference>
<accession>D8UM34</accession>
<name>D8UM34_VOLCA</name>
<gene>
    <name evidence="2" type="ORF">VOLCADRAFT_108727</name>
</gene>
<keyword evidence="3" id="KW-1185">Reference proteome</keyword>